<feature type="compositionally biased region" description="Basic and acidic residues" evidence="1">
    <location>
        <begin position="1004"/>
        <end position="1028"/>
    </location>
</feature>
<feature type="compositionally biased region" description="Basic and acidic residues" evidence="1">
    <location>
        <begin position="1341"/>
        <end position="1353"/>
    </location>
</feature>
<feature type="region of interest" description="Disordered" evidence="1">
    <location>
        <begin position="1229"/>
        <end position="1365"/>
    </location>
</feature>
<sequence>MECPLLITPAGRILFASRIGRSPQPPSDRLPVQGIRGLPPLPGISGVLTPAVGPRRGRRHTRAARSDPRAARRFTQGCGLPKGDGPQTSSRVGRPASVPRSPPSRGEGSIAPETRRQSAARAPSLRFLLCSAKRSKFHEDNRLVDPLVLKKKISRPGNAGDLAVLSSLLCYITELAGWVTQKKSKTTPTSDITSSKAIVITKHLGTNNSSNINSTAKRPTRFQLLQSKFMNPNREHPIKRTREVGKLIFKEKQSVSKGGISINIYKVDRTREKKEKDTVEENKMASDRIRWTHPAGKNAVKNILRKFIAAEEKEKENTGVKKEKSSKRNLPKIISKNSVLAKLKEKFEQTSSLCSVTELNTPLAPPRSKSKRKEPKARQLCKAEIGELQITTDAATHINRAAIQQMVCTEVPPHSFHAVSIINCPLALLMCSTESVSSQFVSCSAGKSKQAGNTPGNSLVVLNSEGTDATRTQVLERSESVCVGRVKPDGHFAEEPGELTQLPKPNKDSFESAKISAPQSTSDINHTKGTSGNWVKDVTRKAPSNTILNEHGVQSVQPTLPSTDEFQNPLEDMTEKVQPDQFIEALSGPPDASNLGSNELWGTDSTVPPSEMLPNKICDIKEANNGGLCSTNNTDPGKERPKAMIAEMKHSTSLKRTLKGKGTEKAQANTGEKNEVTPVTEAGHRSTKNVEPDNESHKATRKDTEHGKPLKRAPEAQFTGKAQTNTGEKIEVTQVREAGHHSTKNLEPDNESHKAMRKDMEEGKPLKRAPEAQFAEKAPTNTGEKIEVTQVREAGHRSTKNIEPDNESHKAVKKDVVHGKPLKRAPEAQFTEKAQTNTGETIEVTQVKEAGHRSTKNTKPGNDQAKATDMEHGKPLKRELEGQVIEKAETKAGGKNKGTQITEAGHDSTKNTEPDSERPNAKEGDIEHRKQTTRALEVHVTQKAETSNSYCHVDIAPGTKIAEEQSSAGGGNAKMAAKSETQFPANMEQPHKIPEISILKRANKKQEGASRVKSELIGDDTKHNKEPESEIPGVKVLGGQDREQTDTLVCDEPKVRDTFKDMTDTEIDFANGGLSLASALESPSASTDRRAPAGCTADTTKQSENCVYERSMADSGAAPTFWAVAHSSIVCQPKPLTSPPLLVTPSVSAASTHKERIEAGTTVPKNTTEGREPSSTIQRTHSHGAQNIITVEKVSESIPSLSHKHARAFYNVEPAIETFRAVPHLSKVRQTPSVAATKDSEASTKKGLPSLPGNGATHSTHKHKKTPTKSRRSESKDVTKPKGSLAKDERKAPKSHTLATQGMQKGQPDAASQQQGKRIESSLDTPKRATSQKYQVPPSDEAGKHRETHEVEKTQQLQSGKPKKYRAACNDAAGVSQTAKYKAESYGENNNPTQTFKPLVVRASDTFKRCT</sequence>
<evidence type="ECO:0000256" key="1">
    <source>
        <dbReference type="SAM" id="MobiDB-lite"/>
    </source>
</evidence>
<keyword evidence="3" id="KW-1185">Reference proteome</keyword>
<evidence type="ECO:0000313" key="3">
    <source>
        <dbReference type="Proteomes" id="UP001066276"/>
    </source>
</evidence>
<feature type="region of interest" description="Disordered" evidence="1">
    <location>
        <begin position="358"/>
        <end position="378"/>
    </location>
</feature>
<feature type="compositionally biased region" description="Basic and acidic residues" evidence="1">
    <location>
        <begin position="793"/>
        <end position="818"/>
    </location>
</feature>
<comment type="caution">
    <text evidence="2">The sequence shown here is derived from an EMBL/GenBank/DDBJ whole genome shotgun (WGS) entry which is preliminary data.</text>
</comment>
<protein>
    <submittedName>
        <fullName evidence="2">Uncharacterized protein</fullName>
    </submittedName>
</protein>
<feature type="compositionally biased region" description="Polar residues" evidence="1">
    <location>
        <begin position="1163"/>
        <end position="1187"/>
    </location>
</feature>
<feature type="compositionally biased region" description="Basic and acidic residues" evidence="1">
    <location>
        <begin position="1317"/>
        <end position="1327"/>
    </location>
</feature>
<feature type="compositionally biased region" description="Basic residues" evidence="1">
    <location>
        <begin position="1259"/>
        <end position="1270"/>
    </location>
</feature>
<feature type="compositionally biased region" description="Basic and acidic residues" evidence="1">
    <location>
        <begin position="682"/>
        <end position="714"/>
    </location>
</feature>
<feature type="compositionally biased region" description="Basic and acidic residues" evidence="1">
    <location>
        <begin position="866"/>
        <end position="892"/>
    </location>
</feature>
<feature type="compositionally biased region" description="Basic and acidic residues" evidence="1">
    <location>
        <begin position="1271"/>
        <end position="1292"/>
    </location>
</feature>
<feature type="region of interest" description="Disordered" evidence="1">
    <location>
        <begin position="487"/>
        <end position="536"/>
    </location>
</feature>
<feature type="region of interest" description="Disordered" evidence="1">
    <location>
        <begin position="651"/>
        <end position="932"/>
    </location>
</feature>
<feature type="compositionally biased region" description="Basic and acidic residues" evidence="1">
    <location>
        <begin position="737"/>
        <end position="770"/>
    </location>
</feature>
<feature type="compositionally biased region" description="Polar residues" evidence="1">
    <location>
        <begin position="832"/>
        <end position="844"/>
    </location>
</feature>
<feature type="compositionally biased region" description="Polar residues" evidence="1">
    <location>
        <begin position="517"/>
        <end position="533"/>
    </location>
</feature>
<reference evidence="2" key="1">
    <citation type="journal article" date="2022" name="bioRxiv">
        <title>Sequencing and chromosome-scale assembly of the giantPleurodeles waltlgenome.</title>
        <authorList>
            <person name="Brown T."/>
            <person name="Elewa A."/>
            <person name="Iarovenko S."/>
            <person name="Subramanian E."/>
            <person name="Araus A.J."/>
            <person name="Petzold A."/>
            <person name="Susuki M."/>
            <person name="Suzuki K.-i.T."/>
            <person name="Hayashi T."/>
            <person name="Toyoda A."/>
            <person name="Oliveira C."/>
            <person name="Osipova E."/>
            <person name="Leigh N.D."/>
            <person name="Simon A."/>
            <person name="Yun M.H."/>
        </authorList>
    </citation>
    <scope>NUCLEOTIDE SEQUENCE</scope>
    <source>
        <strain evidence="2">20211129_DDA</strain>
        <tissue evidence="2">Liver</tissue>
    </source>
</reference>
<accession>A0AAV7NXL6</accession>
<gene>
    <name evidence="2" type="ORF">NDU88_005802</name>
</gene>
<feature type="compositionally biased region" description="Low complexity" evidence="1">
    <location>
        <begin position="89"/>
        <end position="106"/>
    </location>
</feature>
<name>A0AAV7NXL6_PLEWA</name>
<proteinExistence type="predicted"/>
<dbReference type="Proteomes" id="UP001066276">
    <property type="component" value="Chromosome 8"/>
</dbReference>
<organism evidence="2 3">
    <name type="scientific">Pleurodeles waltl</name>
    <name type="common">Iberian ribbed newt</name>
    <dbReference type="NCBI Taxonomy" id="8319"/>
    <lineage>
        <taxon>Eukaryota</taxon>
        <taxon>Metazoa</taxon>
        <taxon>Chordata</taxon>
        <taxon>Craniata</taxon>
        <taxon>Vertebrata</taxon>
        <taxon>Euteleostomi</taxon>
        <taxon>Amphibia</taxon>
        <taxon>Batrachia</taxon>
        <taxon>Caudata</taxon>
        <taxon>Salamandroidea</taxon>
        <taxon>Salamandridae</taxon>
        <taxon>Pleurodelinae</taxon>
        <taxon>Pleurodeles</taxon>
    </lineage>
</organism>
<feature type="region of interest" description="Disordered" evidence="1">
    <location>
        <begin position="1152"/>
        <end position="1187"/>
    </location>
</feature>
<feature type="compositionally biased region" description="Polar residues" evidence="1">
    <location>
        <begin position="1297"/>
        <end position="1316"/>
    </location>
</feature>
<evidence type="ECO:0000313" key="2">
    <source>
        <dbReference type="EMBL" id="KAJ1117605.1"/>
    </source>
</evidence>
<feature type="region of interest" description="Disordered" evidence="1">
    <location>
        <begin position="964"/>
        <end position="1033"/>
    </location>
</feature>
<feature type="region of interest" description="Disordered" evidence="1">
    <location>
        <begin position="18"/>
        <end position="119"/>
    </location>
</feature>
<dbReference type="EMBL" id="JANPWB010000012">
    <property type="protein sequence ID" value="KAJ1117605.1"/>
    <property type="molecule type" value="Genomic_DNA"/>
</dbReference>
<feature type="compositionally biased region" description="Basic and acidic residues" evidence="1">
    <location>
        <begin position="904"/>
        <end position="932"/>
    </location>
</feature>